<evidence type="ECO:0000313" key="12">
    <source>
        <dbReference type="Proteomes" id="UP001256711"/>
    </source>
</evidence>
<dbReference type="GO" id="GO:0008982">
    <property type="term" value="F:protein-N(PI)-phosphohistidine-sugar phosphotransferase activity"/>
    <property type="evidence" value="ECO:0007669"/>
    <property type="project" value="UniProtKB-UniRule"/>
</dbReference>
<feature type="transmembrane region" description="Helical" evidence="9">
    <location>
        <begin position="371"/>
        <end position="391"/>
    </location>
</feature>
<dbReference type="Pfam" id="PF02378">
    <property type="entry name" value="PTS_EIIC"/>
    <property type="match status" value="1"/>
</dbReference>
<feature type="transmembrane region" description="Helical" evidence="9">
    <location>
        <begin position="345"/>
        <end position="364"/>
    </location>
</feature>
<comment type="caution">
    <text evidence="11">The sequence shown here is derived from an EMBL/GenBank/DDBJ whole genome shotgun (WGS) entry which is preliminary data.</text>
</comment>
<gene>
    <name evidence="11" type="ORF">P7H43_06680</name>
</gene>
<proteinExistence type="predicted"/>
<dbReference type="PANTHER" id="PTHR33989:SF10">
    <property type="entry name" value="PERMEASE IIC COMPONENT"/>
    <property type="match status" value="1"/>
</dbReference>
<dbReference type="NCBIfam" id="TIGR00410">
    <property type="entry name" value="lacE"/>
    <property type="match status" value="1"/>
</dbReference>
<feature type="transmembrane region" description="Helical" evidence="9">
    <location>
        <begin position="112"/>
        <end position="134"/>
    </location>
</feature>
<reference evidence="11" key="1">
    <citation type="submission" date="2023-03" db="EMBL/GenBank/DDBJ databases">
        <authorList>
            <person name="Shen W."/>
            <person name="Cai J."/>
        </authorList>
    </citation>
    <scope>NUCLEOTIDE SEQUENCE</scope>
    <source>
        <strain evidence="11">B226-2</strain>
    </source>
</reference>
<dbReference type="InterPro" id="IPR004796">
    <property type="entry name" value="PTS_IIC_cello"/>
</dbReference>
<organism evidence="11 12">
    <name type="scientific">Enterococcus asini</name>
    <dbReference type="NCBI Taxonomy" id="57732"/>
    <lineage>
        <taxon>Bacteria</taxon>
        <taxon>Bacillati</taxon>
        <taxon>Bacillota</taxon>
        <taxon>Bacilli</taxon>
        <taxon>Lactobacillales</taxon>
        <taxon>Enterococcaceae</taxon>
        <taxon>Enterococcus</taxon>
    </lineage>
</organism>
<dbReference type="InterPro" id="IPR004501">
    <property type="entry name" value="PTS_EIIC_3"/>
</dbReference>
<comment type="function">
    <text evidence="8">The phosphoenolpyruvate-dependent sugar phosphotransferase system (PTS), a major carbohydrate active -transport system, catalyzes the phosphorylation of incoming sugar substrates concomitant with their translocation across the cell membrane.</text>
</comment>
<keyword evidence="6 9" id="KW-1133">Transmembrane helix</keyword>
<dbReference type="InterPro" id="IPR051088">
    <property type="entry name" value="PTS_Sugar-EIIC/EIIB"/>
</dbReference>
<keyword evidence="5 9" id="KW-0812">Transmembrane</keyword>
<evidence type="ECO:0000256" key="9">
    <source>
        <dbReference type="SAM" id="Phobius"/>
    </source>
</evidence>
<feature type="transmembrane region" description="Helical" evidence="9">
    <location>
        <begin position="411"/>
        <end position="428"/>
    </location>
</feature>
<dbReference type="PIRSF" id="PIRSF006351">
    <property type="entry name" value="PTS_EIIC-Cellobiose"/>
    <property type="match status" value="1"/>
</dbReference>
<keyword evidence="3 8" id="KW-1003">Cell membrane</keyword>
<sequence>MNEEKNQKSEARIEKFVTIAQKVGNQIHLRSLRDGLAPMMPLFILAGITVLINSVFLDPSGFMNNVLSESTMVTWQGFGNLIINATLNVAAILFVISLSYQLSKNRGYTNPIGAAMAVLPAFFTFLLILVTVTVDEKATQIGGMIAYSNVGTSGVFAAILVGIIGTELFIKLTTVKRLRISLGENVPPAVANSFNVMLPAIITVSLFALLSFLIQLGGSDLMSLISHFIQEPLRAVGTSLPGYLLLVCLGNLLFSFGIHQSVIAGPILDPLLLLNMNDNMAAKAAGTEPPHIITNAFHQVFGSLNMASGSTVALIIAIFIFSKYQPYRNLAKLSLGPNLFNINEPIIFGLPIVFNLPMIIPFVLSPIIGTVIGYAATSLGLVSKTVVMIPWTTPTLISGYLATAGDWRAPVIQVLIIVILVFFYLPFLKISEKVAIANAEKV</sequence>
<evidence type="ECO:0000256" key="1">
    <source>
        <dbReference type="ARBA" id="ARBA00004651"/>
    </source>
</evidence>
<dbReference type="GO" id="GO:0009401">
    <property type="term" value="P:phosphoenolpyruvate-dependent sugar phosphotransferase system"/>
    <property type="evidence" value="ECO:0007669"/>
    <property type="project" value="InterPro"/>
</dbReference>
<evidence type="ECO:0000256" key="4">
    <source>
        <dbReference type="ARBA" id="ARBA00022597"/>
    </source>
</evidence>
<dbReference type="EMBL" id="JARQBJ010000003">
    <property type="protein sequence ID" value="MDT2810162.1"/>
    <property type="molecule type" value="Genomic_DNA"/>
</dbReference>
<dbReference type="PROSITE" id="PS51105">
    <property type="entry name" value="PTS_EIIC_TYPE_3"/>
    <property type="match status" value="1"/>
</dbReference>
<feature type="domain" description="PTS EIIC type-3" evidence="10">
    <location>
        <begin position="12"/>
        <end position="427"/>
    </location>
</feature>
<dbReference type="GO" id="GO:0005886">
    <property type="term" value="C:plasma membrane"/>
    <property type="evidence" value="ECO:0007669"/>
    <property type="project" value="UniProtKB-SubCell"/>
</dbReference>
<dbReference type="GO" id="GO:1901264">
    <property type="term" value="P:carbohydrate derivative transport"/>
    <property type="evidence" value="ECO:0007669"/>
    <property type="project" value="TreeGrafter"/>
</dbReference>
<keyword evidence="7 8" id="KW-0472">Membrane</keyword>
<evidence type="ECO:0000256" key="6">
    <source>
        <dbReference type="ARBA" id="ARBA00022989"/>
    </source>
</evidence>
<protein>
    <recommendedName>
        <fullName evidence="8">Permease IIC component</fullName>
    </recommendedName>
</protein>
<evidence type="ECO:0000256" key="7">
    <source>
        <dbReference type="ARBA" id="ARBA00023136"/>
    </source>
</evidence>
<dbReference type="RefSeq" id="WP_270597202.1">
    <property type="nucleotide sequence ID" value="NZ_JAQESC010000003.1"/>
</dbReference>
<feature type="transmembrane region" description="Helical" evidence="9">
    <location>
        <begin position="194"/>
        <end position="214"/>
    </location>
</feature>
<feature type="transmembrane region" description="Helical" evidence="9">
    <location>
        <begin position="304"/>
        <end position="325"/>
    </location>
</feature>
<name>A0AAW8U0E5_9ENTE</name>
<dbReference type="PANTHER" id="PTHR33989">
    <property type="match status" value="1"/>
</dbReference>
<evidence type="ECO:0000256" key="3">
    <source>
        <dbReference type="ARBA" id="ARBA00022475"/>
    </source>
</evidence>
<evidence type="ECO:0000256" key="8">
    <source>
        <dbReference type="PIRNR" id="PIRNR006351"/>
    </source>
</evidence>
<keyword evidence="2 8" id="KW-0813">Transport</keyword>
<evidence type="ECO:0000256" key="5">
    <source>
        <dbReference type="ARBA" id="ARBA00022692"/>
    </source>
</evidence>
<evidence type="ECO:0000313" key="11">
    <source>
        <dbReference type="EMBL" id="MDT2810162.1"/>
    </source>
</evidence>
<evidence type="ECO:0000259" key="10">
    <source>
        <dbReference type="PROSITE" id="PS51105"/>
    </source>
</evidence>
<keyword evidence="4 8" id="KW-0762">Sugar transport</keyword>
<dbReference type="InterPro" id="IPR003352">
    <property type="entry name" value="PTS_EIIC"/>
</dbReference>
<evidence type="ECO:0000256" key="2">
    <source>
        <dbReference type="ARBA" id="ARBA00022448"/>
    </source>
</evidence>
<comment type="subcellular location">
    <subcellularLocation>
        <location evidence="1">Cell membrane</location>
        <topology evidence="1">Multi-pass membrane protein</topology>
    </subcellularLocation>
</comment>
<accession>A0AAW8U0E5</accession>
<feature type="transmembrane region" description="Helical" evidence="9">
    <location>
        <begin position="36"/>
        <end position="57"/>
    </location>
</feature>
<feature type="transmembrane region" description="Helical" evidence="9">
    <location>
        <begin position="77"/>
        <end position="100"/>
    </location>
</feature>
<feature type="transmembrane region" description="Helical" evidence="9">
    <location>
        <begin position="240"/>
        <end position="258"/>
    </location>
</feature>
<dbReference type="Proteomes" id="UP001256711">
    <property type="component" value="Unassembled WGS sequence"/>
</dbReference>
<dbReference type="AlphaFoldDB" id="A0AAW8U0E5"/>
<feature type="transmembrane region" description="Helical" evidence="9">
    <location>
        <begin position="154"/>
        <end position="173"/>
    </location>
</feature>